<protein>
    <recommendedName>
        <fullName evidence="1">Integrase core domain-containing protein</fullName>
    </recommendedName>
</protein>
<organism evidence="2">
    <name type="scientific">Amphimedon queenslandica</name>
    <name type="common">Sponge</name>
    <dbReference type="NCBI Taxonomy" id="400682"/>
    <lineage>
        <taxon>Eukaryota</taxon>
        <taxon>Metazoa</taxon>
        <taxon>Porifera</taxon>
        <taxon>Demospongiae</taxon>
        <taxon>Heteroscleromorpha</taxon>
        <taxon>Haplosclerida</taxon>
        <taxon>Niphatidae</taxon>
        <taxon>Amphimedon</taxon>
    </lineage>
</organism>
<dbReference type="PANTHER" id="PTHR46791">
    <property type="entry name" value="EXPRESSED PROTEIN"/>
    <property type="match status" value="1"/>
</dbReference>
<evidence type="ECO:0000259" key="1">
    <source>
        <dbReference type="Pfam" id="PF24764"/>
    </source>
</evidence>
<sequence length="100" mass="11937">MLHHPLREPGCMLTGHSVHNQRIERLWRNVFTECTSYYHSIIYSLEDSGLLDKSKEADIFALIFVHMEDVQQQLTLFKDVWNHHKMRTSHNHTTMQQCIM</sequence>
<dbReference type="Pfam" id="PF24764">
    <property type="entry name" value="rva_4"/>
    <property type="match status" value="1"/>
</dbReference>
<dbReference type="PANTHER" id="PTHR46791:SF5">
    <property type="entry name" value="CLR5 DOMAIN-CONTAINING PROTEIN-RELATED"/>
    <property type="match status" value="1"/>
</dbReference>
<dbReference type="InterPro" id="IPR058913">
    <property type="entry name" value="Integrase_dom_put"/>
</dbReference>
<feature type="domain" description="Integrase core" evidence="1">
    <location>
        <begin position="11"/>
        <end position="96"/>
    </location>
</feature>
<dbReference type="AlphaFoldDB" id="A0A1X7VI81"/>
<proteinExistence type="predicted"/>
<evidence type="ECO:0000313" key="2">
    <source>
        <dbReference type="EnsemblMetazoa" id="Aqu2.1.39524_001"/>
    </source>
</evidence>
<dbReference type="STRING" id="400682.A0A1X7VI81"/>
<accession>A0A1X7VI81</accession>
<dbReference type="InParanoid" id="A0A1X7VI81"/>
<dbReference type="EnsemblMetazoa" id="Aqu2.1.39524_001">
    <property type="protein sequence ID" value="Aqu2.1.39524_001"/>
    <property type="gene ID" value="Aqu2.1.39524"/>
</dbReference>
<reference evidence="2" key="1">
    <citation type="submission" date="2017-05" db="UniProtKB">
        <authorList>
            <consortium name="EnsemblMetazoa"/>
        </authorList>
    </citation>
    <scope>IDENTIFICATION</scope>
</reference>
<name>A0A1X7VI81_AMPQE</name>